<feature type="transmembrane region" description="Helical" evidence="5">
    <location>
        <begin position="94"/>
        <end position="112"/>
    </location>
</feature>
<evidence type="ECO:0000256" key="2">
    <source>
        <dbReference type="ARBA" id="ARBA00022692"/>
    </source>
</evidence>
<feature type="transmembrane region" description="Helical" evidence="5">
    <location>
        <begin position="6"/>
        <end position="31"/>
    </location>
</feature>
<reference evidence="6 7" key="1">
    <citation type="submission" date="2024-09" db="EMBL/GenBank/DDBJ databases">
        <title>Chromosome-scale assembly of Riccia fluitans.</title>
        <authorList>
            <person name="Paukszto L."/>
            <person name="Sawicki J."/>
            <person name="Karawczyk K."/>
            <person name="Piernik-Szablinska J."/>
            <person name="Szczecinska M."/>
            <person name="Mazdziarz M."/>
        </authorList>
    </citation>
    <scope>NUCLEOTIDE SEQUENCE [LARGE SCALE GENOMIC DNA]</scope>
    <source>
        <strain evidence="6">Rf_01</strain>
        <tissue evidence="6">Aerial parts of the thallus</tissue>
    </source>
</reference>
<gene>
    <name evidence="6" type="ORF">R1flu_018562</name>
</gene>
<protein>
    <submittedName>
        <fullName evidence="6">Uncharacterized protein</fullName>
    </submittedName>
</protein>
<evidence type="ECO:0000256" key="3">
    <source>
        <dbReference type="ARBA" id="ARBA00022989"/>
    </source>
</evidence>
<sequence>MTNYDVKAVFVAVGLFIAAGFCEIGGGWLVWKWRKDNWSWGFFVLGNLILIGYGLIPTFQDQVFGRTYAAYGGFFIVLSLLWGWALDGDRPDKWDIIGATIALAGVCVVMFTPRKEHDPEPLPPTPSI</sequence>
<evidence type="ECO:0000256" key="1">
    <source>
        <dbReference type="ARBA" id="ARBA00022475"/>
    </source>
</evidence>
<dbReference type="NCBIfam" id="NF002586">
    <property type="entry name" value="PRK02237.1"/>
    <property type="match status" value="1"/>
</dbReference>
<feature type="transmembrane region" description="Helical" evidence="5">
    <location>
        <begin position="38"/>
        <end position="56"/>
    </location>
</feature>
<keyword evidence="2 5" id="KW-0812">Transmembrane</keyword>
<dbReference type="EMBL" id="JBHFFA010000001">
    <property type="protein sequence ID" value="KAL2650434.1"/>
    <property type="molecule type" value="Genomic_DNA"/>
</dbReference>
<evidence type="ECO:0000256" key="4">
    <source>
        <dbReference type="ARBA" id="ARBA00023136"/>
    </source>
</evidence>
<dbReference type="AlphaFoldDB" id="A0ABD1ZK46"/>
<dbReference type="InterPro" id="IPR037185">
    <property type="entry name" value="EmrE-like"/>
</dbReference>
<dbReference type="PANTHER" id="PTHR36116">
    <property type="entry name" value="UPF0060 MEMBRANE PROTEIN YNFA"/>
    <property type="match status" value="1"/>
</dbReference>
<keyword evidence="1" id="KW-1003">Cell membrane</keyword>
<dbReference type="Pfam" id="PF02694">
    <property type="entry name" value="UPF0060"/>
    <property type="match status" value="1"/>
</dbReference>
<feature type="transmembrane region" description="Helical" evidence="5">
    <location>
        <begin position="68"/>
        <end position="87"/>
    </location>
</feature>
<evidence type="ECO:0000313" key="7">
    <source>
        <dbReference type="Proteomes" id="UP001605036"/>
    </source>
</evidence>
<dbReference type="Gene3D" id="1.10.3730.20">
    <property type="match status" value="1"/>
</dbReference>
<keyword evidence="4 5" id="KW-0472">Membrane</keyword>
<name>A0ABD1ZK46_9MARC</name>
<dbReference type="Proteomes" id="UP001605036">
    <property type="component" value="Unassembled WGS sequence"/>
</dbReference>
<dbReference type="HAMAP" id="MF_00010">
    <property type="entry name" value="UPF0060"/>
    <property type="match status" value="1"/>
</dbReference>
<comment type="caution">
    <text evidence="6">The sequence shown here is derived from an EMBL/GenBank/DDBJ whole genome shotgun (WGS) entry which is preliminary data.</text>
</comment>
<evidence type="ECO:0000256" key="5">
    <source>
        <dbReference type="SAM" id="Phobius"/>
    </source>
</evidence>
<evidence type="ECO:0000313" key="6">
    <source>
        <dbReference type="EMBL" id="KAL2650434.1"/>
    </source>
</evidence>
<keyword evidence="3 5" id="KW-1133">Transmembrane helix</keyword>
<dbReference type="PANTHER" id="PTHR36116:SF1">
    <property type="entry name" value="UPF0060 MEMBRANE PROTEIN YNFA"/>
    <property type="match status" value="1"/>
</dbReference>
<dbReference type="InterPro" id="IPR003844">
    <property type="entry name" value="UPF0060"/>
</dbReference>
<accession>A0ABD1ZK46</accession>
<keyword evidence="7" id="KW-1185">Reference proteome</keyword>
<proteinExistence type="inferred from homology"/>
<organism evidence="6 7">
    <name type="scientific">Riccia fluitans</name>
    <dbReference type="NCBI Taxonomy" id="41844"/>
    <lineage>
        <taxon>Eukaryota</taxon>
        <taxon>Viridiplantae</taxon>
        <taxon>Streptophyta</taxon>
        <taxon>Embryophyta</taxon>
        <taxon>Marchantiophyta</taxon>
        <taxon>Marchantiopsida</taxon>
        <taxon>Marchantiidae</taxon>
        <taxon>Marchantiales</taxon>
        <taxon>Ricciaceae</taxon>
        <taxon>Riccia</taxon>
    </lineage>
</organism>
<dbReference type="SUPFAM" id="SSF103481">
    <property type="entry name" value="Multidrug resistance efflux transporter EmrE"/>
    <property type="match status" value="1"/>
</dbReference>